<evidence type="ECO:0000256" key="5">
    <source>
        <dbReference type="ARBA" id="ARBA00022840"/>
    </source>
</evidence>
<evidence type="ECO:0000256" key="12">
    <source>
        <dbReference type="SAM" id="MobiDB-lite"/>
    </source>
</evidence>
<sequence length="728" mass="82016">MTDFFERKRAETGVALNEVQKQAVLTTDGPLLLLACPGSGKTTTMIMRIGYMIEEKGINPGRIKPITFSKASARDMANRFAQLFPTLRVPAFSTIHSLAFKIAREHLEQTGKGFALIEGEKQPGIPTRNALLRQSFRDVEKEEPKEEELASLSTFASYVKNRLISPSEWGGLKGPFPQAGMMLRKYEALKTRNPRQLLLDFDDMLTIAEEGLRTDPDLCRRTQDRFDYVITDESQDTSLAQHRIVEHLVRRHQNLCAVADDDQTIYTWRGADPEYLLGFTGPYPDAKILMMETNYRSSEEIVGVSAGFIKRNRKRYEKGMRAVNGNAGPVFVKKFPDRDTQVRYIIYELLAEENPGDAAVLFRNNSSSTAFVHELHRRGIPFYMKDADDRFFDHWIVEDVLNFMRLAFNTAHKGVFGKIALKMDLYISRAALDQFIRSGVGGNVFDGFLEEPGLKDSQRRKLVLYRDIYGSLKGKRPAEVIRIIRRDLGYEESLKSRADKFGYRADALLGMLDTLESIAKPLRTMTEFAERLTELKEAVKEAKTRPSEGAVTLSTFHSSKGLEFRRVFMIDLIEGQFPSAEDAKDPDLLEEARRLFYVGMTRAKARLELLGYDRDDRGSSVSASRFVGEVDGLLAIKEGRERLQAPSAAGETRSFVRSSTNTEPMPGAIQDPAKIVPGLKIRHRVFGDGEVEAVRDGRVSVKFKKQQKDLDLGMCIGRGLIAEAGEGA</sequence>
<evidence type="ECO:0000256" key="8">
    <source>
        <dbReference type="ARBA" id="ARBA00034617"/>
    </source>
</evidence>
<dbReference type="PANTHER" id="PTHR11070">
    <property type="entry name" value="UVRD / RECB / PCRA DNA HELICASE FAMILY MEMBER"/>
    <property type="match status" value="1"/>
</dbReference>
<organism evidence="15 16">
    <name type="scientific">Bhargavaea ullalensis</name>
    <dbReference type="NCBI Taxonomy" id="1265685"/>
    <lineage>
        <taxon>Bacteria</taxon>
        <taxon>Bacillati</taxon>
        <taxon>Bacillota</taxon>
        <taxon>Bacilli</taxon>
        <taxon>Bacillales</taxon>
        <taxon>Caryophanaceae</taxon>
        <taxon>Bhargavaea</taxon>
    </lineage>
</organism>
<dbReference type="Pfam" id="PF13361">
    <property type="entry name" value="UvrD_C"/>
    <property type="match status" value="1"/>
</dbReference>
<evidence type="ECO:0000313" key="16">
    <source>
        <dbReference type="Proteomes" id="UP001549099"/>
    </source>
</evidence>
<comment type="catalytic activity">
    <reaction evidence="8">
        <text>Couples ATP hydrolysis with the unwinding of duplex DNA by translocating in the 3'-5' direction.</text>
        <dbReference type="EC" id="5.6.2.4"/>
    </reaction>
</comment>
<keyword evidence="16" id="KW-1185">Reference proteome</keyword>
<evidence type="ECO:0000256" key="10">
    <source>
        <dbReference type="ARBA" id="ARBA00048988"/>
    </source>
</evidence>
<dbReference type="InterPro" id="IPR027417">
    <property type="entry name" value="P-loop_NTPase"/>
</dbReference>
<evidence type="ECO:0000256" key="7">
    <source>
        <dbReference type="ARBA" id="ARBA00023235"/>
    </source>
</evidence>
<keyword evidence="5 11" id="KW-0067">ATP-binding</keyword>
<feature type="domain" description="UvrD-like helicase C-terminal" evidence="14">
    <location>
        <begin position="299"/>
        <end position="561"/>
    </location>
</feature>
<keyword evidence="7" id="KW-0413">Isomerase</keyword>
<feature type="domain" description="UvrD-like helicase ATP-binding" evidence="13">
    <location>
        <begin position="14"/>
        <end position="298"/>
    </location>
</feature>
<dbReference type="Gene3D" id="1.10.10.160">
    <property type="match status" value="1"/>
</dbReference>
<dbReference type="Gene3D" id="1.10.486.10">
    <property type="entry name" value="PCRA, domain 4"/>
    <property type="match status" value="1"/>
</dbReference>
<dbReference type="Pfam" id="PF00580">
    <property type="entry name" value="UvrD-helicase"/>
    <property type="match status" value="1"/>
</dbReference>
<comment type="similarity">
    <text evidence="1">Belongs to the helicase family. UvrD subfamily.</text>
</comment>
<evidence type="ECO:0000259" key="14">
    <source>
        <dbReference type="PROSITE" id="PS51217"/>
    </source>
</evidence>
<evidence type="ECO:0000256" key="11">
    <source>
        <dbReference type="PROSITE-ProRule" id="PRU00560"/>
    </source>
</evidence>
<accession>A0ABV2GAP6</accession>
<evidence type="ECO:0000256" key="3">
    <source>
        <dbReference type="ARBA" id="ARBA00022801"/>
    </source>
</evidence>
<reference evidence="15 16" key="1">
    <citation type="submission" date="2024-06" db="EMBL/GenBank/DDBJ databases">
        <title>Genomic Encyclopedia of Type Strains, Phase IV (KMG-IV): sequencing the most valuable type-strain genomes for metagenomic binning, comparative biology and taxonomic classification.</title>
        <authorList>
            <person name="Goeker M."/>
        </authorList>
    </citation>
    <scope>NUCLEOTIDE SEQUENCE [LARGE SCALE GENOMIC DNA]</scope>
    <source>
        <strain evidence="15 16">DSM 26128</strain>
    </source>
</reference>
<evidence type="ECO:0000256" key="6">
    <source>
        <dbReference type="ARBA" id="ARBA00023125"/>
    </source>
</evidence>
<keyword evidence="3 11" id="KW-0378">Hydrolase</keyword>
<dbReference type="RefSeq" id="WP_354196391.1">
    <property type="nucleotide sequence ID" value="NZ_JBEPLW010000006.1"/>
</dbReference>
<dbReference type="InterPro" id="IPR013986">
    <property type="entry name" value="DExx_box_DNA_helicase_dom_sf"/>
</dbReference>
<name>A0ABV2GAP6_9BACL</name>
<dbReference type="SUPFAM" id="SSF52540">
    <property type="entry name" value="P-loop containing nucleoside triphosphate hydrolases"/>
    <property type="match status" value="1"/>
</dbReference>
<evidence type="ECO:0000256" key="4">
    <source>
        <dbReference type="ARBA" id="ARBA00022806"/>
    </source>
</evidence>
<feature type="region of interest" description="Disordered" evidence="12">
    <location>
        <begin position="647"/>
        <end position="669"/>
    </location>
</feature>
<dbReference type="PROSITE" id="PS51198">
    <property type="entry name" value="UVRD_HELICASE_ATP_BIND"/>
    <property type="match status" value="1"/>
</dbReference>
<proteinExistence type="inferred from homology"/>
<dbReference type="InterPro" id="IPR000212">
    <property type="entry name" value="DNA_helicase_UvrD/REP"/>
</dbReference>
<evidence type="ECO:0000256" key="2">
    <source>
        <dbReference type="ARBA" id="ARBA00022741"/>
    </source>
</evidence>
<protein>
    <recommendedName>
        <fullName evidence="9">DNA 3'-5' helicase</fullName>
        <ecNumber evidence="9">5.6.2.4</ecNumber>
    </recommendedName>
</protein>
<gene>
    <name evidence="15" type="ORF">ABID49_001213</name>
</gene>
<keyword evidence="6" id="KW-0238">DNA-binding</keyword>
<comment type="caution">
    <text evidence="15">The sequence shown here is derived from an EMBL/GenBank/DDBJ whole genome shotgun (WGS) entry which is preliminary data.</text>
</comment>
<dbReference type="CDD" id="cd17932">
    <property type="entry name" value="DEXQc_UvrD"/>
    <property type="match status" value="1"/>
</dbReference>
<evidence type="ECO:0000259" key="13">
    <source>
        <dbReference type="PROSITE" id="PS51198"/>
    </source>
</evidence>
<evidence type="ECO:0000256" key="9">
    <source>
        <dbReference type="ARBA" id="ARBA00034808"/>
    </source>
</evidence>
<feature type="binding site" evidence="11">
    <location>
        <begin position="35"/>
        <end position="42"/>
    </location>
    <ligand>
        <name>ATP</name>
        <dbReference type="ChEBI" id="CHEBI:30616"/>
    </ligand>
</feature>
<dbReference type="PANTHER" id="PTHR11070:SF2">
    <property type="entry name" value="ATP-DEPENDENT DNA HELICASE SRS2"/>
    <property type="match status" value="1"/>
</dbReference>
<evidence type="ECO:0000313" key="15">
    <source>
        <dbReference type="EMBL" id="MET3575328.1"/>
    </source>
</evidence>
<dbReference type="EC" id="5.6.2.4" evidence="9"/>
<evidence type="ECO:0000256" key="1">
    <source>
        <dbReference type="ARBA" id="ARBA00009922"/>
    </source>
</evidence>
<comment type="catalytic activity">
    <reaction evidence="10">
        <text>ATP + H2O = ADP + phosphate + H(+)</text>
        <dbReference type="Rhea" id="RHEA:13065"/>
        <dbReference type="ChEBI" id="CHEBI:15377"/>
        <dbReference type="ChEBI" id="CHEBI:15378"/>
        <dbReference type="ChEBI" id="CHEBI:30616"/>
        <dbReference type="ChEBI" id="CHEBI:43474"/>
        <dbReference type="ChEBI" id="CHEBI:456216"/>
        <dbReference type="EC" id="5.6.2.4"/>
    </reaction>
</comment>
<dbReference type="Proteomes" id="UP001549099">
    <property type="component" value="Unassembled WGS sequence"/>
</dbReference>
<dbReference type="Gene3D" id="3.40.50.300">
    <property type="entry name" value="P-loop containing nucleotide triphosphate hydrolases"/>
    <property type="match status" value="2"/>
</dbReference>
<dbReference type="GO" id="GO:0003678">
    <property type="term" value="F:DNA helicase activity"/>
    <property type="evidence" value="ECO:0007669"/>
    <property type="project" value="UniProtKB-EC"/>
</dbReference>
<keyword evidence="2 11" id="KW-0547">Nucleotide-binding</keyword>
<dbReference type="InterPro" id="IPR014016">
    <property type="entry name" value="UvrD-like_ATP-bd"/>
</dbReference>
<dbReference type="InterPro" id="IPR014017">
    <property type="entry name" value="DNA_helicase_UvrD-like_C"/>
</dbReference>
<dbReference type="GO" id="GO:0016787">
    <property type="term" value="F:hydrolase activity"/>
    <property type="evidence" value="ECO:0007669"/>
    <property type="project" value="UniProtKB-KW"/>
</dbReference>
<dbReference type="PROSITE" id="PS51217">
    <property type="entry name" value="UVRD_HELICASE_CTER"/>
    <property type="match status" value="1"/>
</dbReference>
<keyword evidence="4 11" id="KW-0347">Helicase</keyword>
<dbReference type="EMBL" id="JBEPLW010000006">
    <property type="protein sequence ID" value="MET3575328.1"/>
    <property type="molecule type" value="Genomic_DNA"/>
</dbReference>